<keyword evidence="3" id="KW-1185">Reference proteome</keyword>
<protein>
    <submittedName>
        <fullName evidence="2">Uncharacterized protein</fullName>
    </submittedName>
</protein>
<feature type="region of interest" description="Disordered" evidence="1">
    <location>
        <begin position="181"/>
        <end position="251"/>
    </location>
</feature>
<feature type="region of interest" description="Disordered" evidence="1">
    <location>
        <begin position="66"/>
        <end position="114"/>
    </location>
</feature>
<dbReference type="EMBL" id="BOOC01000011">
    <property type="protein sequence ID" value="GIH40076.1"/>
    <property type="molecule type" value="Genomic_DNA"/>
</dbReference>
<gene>
    <name evidence="2" type="ORF">Mco01_30760</name>
</gene>
<evidence type="ECO:0000256" key="1">
    <source>
        <dbReference type="SAM" id="MobiDB-lite"/>
    </source>
</evidence>
<accession>A0ABQ4FZ27</accession>
<comment type="caution">
    <text evidence="2">The sequence shown here is derived from an EMBL/GenBank/DDBJ whole genome shotgun (WGS) entry which is preliminary data.</text>
</comment>
<organism evidence="2 3">
    <name type="scientific">Microbispora corallina</name>
    <dbReference type="NCBI Taxonomy" id="83302"/>
    <lineage>
        <taxon>Bacteria</taxon>
        <taxon>Bacillati</taxon>
        <taxon>Actinomycetota</taxon>
        <taxon>Actinomycetes</taxon>
        <taxon>Streptosporangiales</taxon>
        <taxon>Streptosporangiaceae</taxon>
        <taxon>Microbispora</taxon>
    </lineage>
</organism>
<evidence type="ECO:0000313" key="3">
    <source>
        <dbReference type="Proteomes" id="UP000603904"/>
    </source>
</evidence>
<reference evidence="2 3" key="1">
    <citation type="submission" date="2021-01" db="EMBL/GenBank/DDBJ databases">
        <title>Whole genome shotgun sequence of Microbispora corallina NBRC 16416.</title>
        <authorList>
            <person name="Komaki H."/>
            <person name="Tamura T."/>
        </authorList>
    </citation>
    <scope>NUCLEOTIDE SEQUENCE [LARGE SCALE GENOMIC DNA]</scope>
    <source>
        <strain evidence="2 3">NBRC 16416</strain>
    </source>
</reference>
<name>A0ABQ4FZ27_9ACTN</name>
<sequence>MRVAVGWVTSGDGFPEEGEGCPVGCPDGEDVTCGLGDGEAELSGLGEDVARRVGDAVPLGRGWAAGLVRPRGGVDEGADGEGDGDREYPKAGRPFASPGQPSDGSFVPARTPLTSVRTSAMTTTAKAMAAMVKNLARRPLWSTKTAVFSGLAFFTSRNGSGPHVTIEKLVSLCAPTVEVPRRFGSPAAPETRVQRSNGSPAGSGGRGRNRSGLGAARRQRPGYPPLPRPGQSSHGSAAGVRTPVERCRHLA</sequence>
<dbReference type="Proteomes" id="UP000603904">
    <property type="component" value="Unassembled WGS sequence"/>
</dbReference>
<proteinExistence type="predicted"/>
<evidence type="ECO:0000313" key="2">
    <source>
        <dbReference type="EMBL" id="GIH40076.1"/>
    </source>
</evidence>